<evidence type="ECO:0000256" key="2">
    <source>
        <dbReference type="SAM" id="Phobius"/>
    </source>
</evidence>
<evidence type="ECO:0000313" key="4">
    <source>
        <dbReference type="EMBL" id="OGE41531.1"/>
    </source>
</evidence>
<comment type="caution">
    <text evidence="4">The sequence shown here is derived from an EMBL/GenBank/DDBJ whole genome shotgun (WGS) entry which is preliminary data.</text>
</comment>
<keyword evidence="2" id="KW-0472">Membrane</keyword>
<dbReference type="GO" id="GO:0016780">
    <property type="term" value="F:phosphotransferase activity, for other substituted phosphate groups"/>
    <property type="evidence" value="ECO:0007669"/>
    <property type="project" value="TreeGrafter"/>
</dbReference>
<evidence type="ECO:0000256" key="1">
    <source>
        <dbReference type="ARBA" id="ARBA00006464"/>
    </source>
</evidence>
<name>A0A1F5KLP5_9BACT</name>
<feature type="domain" description="Bacterial sugar transferase" evidence="3">
    <location>
        <begin position="36"/>
        <end position="235"/>
    </location>
</feature>
<protein>
    <recommendedName>
        <fullName evidence="3">Bacterial sugar transferase domain-containing protein</fullName>
    </recommendedName>
</protein>
<sequence>MSVAIAIEHPKFAQARQLLATGDSLRGLEYLNNPLKRRLDVSIAAAVSCGAVPIACLSYLAAFAWDRQSPFLSLPYLDLSTGARRNIYKVRTMKPGSAELEQQLIAQYGSMNNFKRLHRDPRVTPIGRTLRKLSFDEMPQIPSVLGGHLAMVGARPYREDEWNCSFEPNKDRQPYKDFIFLAENGLRYAVVSLYGIYGRAEMTFEERVTYDCLYGREANFWGDIRMVGATFMPVLTGNGAK</sequence>
<gene>
    <name evidence="4" type="ORF">A3D25_00735</name>
</gene>
<dbReference type="PANTHER" id="PTHR30576:SF10">
    <property type="entry name" value="SLL5057 PROTEIN"/>
    <property type="match status" value="1"/>
</dbReference>
<keyword evidence="2" id="KW-1133">Transmembrane helix</keyword>
<comment type="similarity">
    <text evidence="1">Belongs to the bacterial sugar transferase family.</text>
</comment>
<organism evidence="4 5">
    <name type="scientific">Candidatus Daviesbacteria bacterium RIFCSPHIGHO2_02_FULL_43_12</name>
    <dbReference type="NCBI Taxonomy" id="1797776"/>
    <lineage>
        <taxon>Bacteria</taxon>
        <taxon>Candidatus Daviesiibacteriota</taxon>
    </lineage>
</organism>
<evidence type="ECO:0000313" key="5">
    <source>
        <dbReference type="Proteomes" id="UP000177328"/>
    </source>
</evidence>
<dbReference type="AlphaFoldDB" id="A0A1F5KLP5"/>
<keyword evidence="2" id="KW-0812">Transmembrane</keyword>
<dbReference type="EMBL" id="MFDD01000001">
    <property type="protein sequence ID" value="OGE41531.1"/>
    <property type="molecule type" value="Genomic_DNA"/>
</dbReference>
<dbReference type="Pfam" id="PF02397">
    <property type="entry name" value="Bac_transf"/>
    <property type="match status" value="1"/>
</dbReference>
<feature type="transmembrane region" description="Helical" evidence="2">
    <location>
        <begin position="41"/>
        <end position="65"/>
    </location>
</feature>
<proteinExistence type="inferred from homology"/>
<accession>A0A1F5KLP5</accession>
<dbReference type="InterPro" id="IPR003362">
    <property type="entry name" value="Bact_transf"/>
</dbReference>
<dbReference type="Proteomes" id="UP000177328">
    <property type="component" value="Unassembled WGS sequence"/>
</dbReference>
<dbReference type="PANTHER" id="PTHR30576">
    <property type="entry name" value="COLANIC BIOSYNTHESIS UDP-GLUCOSE LIPID CARRIER TRANSFERASE"/>
    <property type="match status" value="1"/>
</dbReference>
<evidence type="ECO:0000259" key="3">
    <source>
        <dbReference type="Pfam" id="PF02397"/>
    </source>
</evidence>
<reference evidence="4 5" key="1">
    <citation type="journal article" date="2016" name="Nat. Commun.">
        <title>Thousands of microbial genomes shed light on interconnected biogeochemical processes in an aquifer system.</title>
        <authorList>
            <person name="Anantharaman K."/>
            <person name="Brown C.T."/>
            <person name="Hug L.A."/>
            <person name="Sharon I."/>
            <person name="Castelle C.J."/>
            <person name="Probst A.J."/>
            <person name="Thomas B.C."/>
            <person name="Singh A."/>
            <person name="Wilkins M.J."/>
            <person name="Karaoz U."/>
            <person name="Brodie E.L."/>
            <person name="Williams K.H."/>
            <person name="Hubbard S.S."/>
            <person name="Banfield J.F."/>
        </authorList>
    </citation>
    <scope>NUCLEOTIDE SEQUENCE [LARGE SCALE GENOMIC DNA]</scope>
</reference>